<dbReference type="CDD" id="cd00211">
    <property type="entry name" value="PTS_IIA_fru"/>
    <property type="match status" value="1"/>
</dbReference>
<feature type="domain" description="PTS EIIA type-2" evidence="1">
    <location>
        <begin position="2"/>
        <end position="148"/>
    </location>
</feature>
<evidence type="ECO:0000259" key="1">
    <source>
        <dbReference type="PROSITE" id="PS51094"/>
    </source>
</evidence>
<dbReference type="InterPro" id="IPR051541">
    <property type="entry name" value="PTS_SugarTrans_NitroReg"/>
</dbReference>
<dbReference type="AlphaFoldDB" id="A0A385AEW5"/>
<gene>
    <name evidence="3" type="primary">frvA</name>
    <name evidence="2" type="ORF">DT351_07645</name>
    <name evidence="3" type="ORF">LTWDN19_06910</name>
</gene>
<organism evidence="2 4">
    <name type="scientific">Latilactobacillus curvatus</name>
    <name type="common">Lactobacillus curvatus</name>
    <dbReference type="NCBI Taxonomy" id="28038"/>
    <lineage>
        <taxon>Bacteria</taxon>
        <taxon>Bacillati</taxon>
        <taxon>Bacillota</taxon>
        <taxon>Bacilli</taxon>
        <taxon>Lactobacillales</taxon>
        <taxon>Lactobacillaceae</taxon>
        <taxon>Latilactobacillus</taxon>
    </lineage>
</organism>
<dbReference type="InterPro" id="IPR016152">
    <property type="entry name" value="PTrfase/Anion_transptr"/>
</dbReference>
<dbReference type="PANTHER" id="PTHR47738">
    <property type="entry name" value="PTS SYSTEM FRUCTOSE-LIKE EIIA COMPONENT-RELATED"/>
    <property type="match status" value="1"/>
</dbReference>
<evidence type="ECO:0000313" key="5">
    <source>
        <dbReference type="Proteomes" id="UP000825100"/>
    </source>
</evidence>
<proteinExistence type="predicted"/>
<evidence type="ECO:0000313" key="4">
    <source>
        <dbReference type="Proteomes" id="UP000257607"/>
    </source>
</evidence>
<dbReference type="Proteomes" id="UP000257607">
    <property type="component" value="Chromosome"/>
</dbReference>
<protein>
    <submittedName>
        <fullName evidence="3">PTS fructose transporter subunit IIA</fullName>
    </submittedName>
    <submittedName>
        <fullName evidence="2">PTS sugar transporter subunit IIA</fullName>
    </submittedName>
</protein>
<sequence length="152" mass="16581">MKEFDVENIFTDIVVGDDKPTALATLAQLFADKNGLDRVALTAGFNAREAESTTGFGNGVAIPHAKVAGLTQPVVGIVTFETGVDWEALDDAPVEIAIALIMPLDDPNKTHLKVLSKFARKLMDDAFIHNLKQNRHDAMALYTLVNDEIEFN</sequence>
<dbReference type="PROSITE" id="PS51094">
    <property type="entry name" value="PTS_EIIA_TYPE_2"/>
    <property type="match status" value="1"/>
</dbReference>
<keyword evidence="2" id="KW-0762">Sugar transport</keyword>
<keyword evidence="2" id="KW-0813">Transport</keyword>
<dbReference type="SUPFAM" id="SSF55804">
    <property type="entry name" value="Phoshotransferase/anion transport protein"/>
    <property type="match status" value="1"/>
</dbReference>
<dbReference type="RefSeq" id="WP_004270946.1">
    <property type="nucleotide sequence ID" value="NZ_AP024685.1"/>
</dbReference>
<dbReference type="Proteomes" id="UP000825100">
    <property type="component" value="Chromosome"/>
</dbReference>
<name>A0A385AEW5_LATCU</name>
<evidence type="ECO:0000313" key="2">
    <source>
        <dbReference type="EMBL" id="AXN36249.1"/>
    </source>
</evidence>
<reference evidence="3 5" key="2">
    <citation type="submission" date="2021-05" db="EMBL/GenBank/DDBJ databases">
        <title>Complete Genome Sequence of Latilactobacillus sp. Strain WDN19, a High D-Aspartate-producing Lactic Acid Bacterium Isolated from a Japanese Pickle.</title>
        <authorList>
            <person name="Kajitani K."/>
            <person name="Takahashi S."/>
        </authorList>
    </citation>
    <scope>NUCLEOTIDE SEQUENCE [LARGE SCALE GENOMIC DNA]</scope>
    <source>
        <strain evidence="3 5">WDN19</strain>
    </source>
</reference>
<dbReference type="InterPro" id="IPR002178">
    <property type="entry name" value="PTS_EIIA_type-2_dom"/>
</dbReference>
<dbReference type="Pfam" id="PF00359">
    <property type="entry name" value="PTS_EIIA_2"/>
    <property type="match status" value="1"/>
</dbReference>
<dbReference type="EMBL" id="CP031003">
    <property type="protein sequence ID" value="AXN36249.1"/>
    <property type="molecule type" value="Genomic_DNA"/>
</dbReference>
<dbReference type="GeneID" id="49609978"/>
<reference evidence="2 4" key="1">
    <citation type="submission" date="2018-07" db="EMBL/GenBank/DDBJ databases">
        <title>Lactobacillus curvatus genome sequence.</title>
        <authorList>
            <person name="Prechtl R."/>
        </authorList>
    </citation>
    <scope>NUCLEOTIDE SEQUENCE [LARGE SCALE GENOMIC DNA]</scope>
    <source>
        <strain evidence="2 4">TMW 1.1928</strain>
    </source>
</reference>
<keyword evidence="5" id="KW-1185">Reference proteome</keyword>
<dbReference type="EMBL" id="AP024685">
    <property type="protein sequence ID" value="BCX30124.1"/>
    <property type="molecule type" value="Genomic_DNA"/>
</dbReference>
<accession>A0A385AEW5</accession>
<evidence type="ECO:0000313" key="3">
    <source>
        <dbReference type="EMBL" id="BCX30124.1"/>
    </source>
</evidence>
<dbReference type="PROSITE" id="PS00372">
    <property type="entry name" value="PTS_EIIA_TYPE_2_HIS"/>
    <property type="match status" value="1"/>
</dbReference>
<dbReference type="Gene3D" id="3.40.930.10">
    <property type="entry name" value="Mannitol-specific EII, Chain A"/>
    <property type="match status" value="1"/>
</dbReference>